<sequence length="103" mass="11856">MRWVFAAWALPMGIFWGWYFLSLNDMNFGYVMLTRQAHDLLFELYGQTLGIDPATIPPLVAKACILDTLLILAIWAFRRRREIAACVRATRDRYFGVEPSPSA</sequence>
<protein>
    <submittedName>
        <fullName evidence="2">DUF6105 family protein</fullName>
    </submittedName>
</protein>
<dbReference type="InterPro" id="IPR046087">
    <property type="entry name" value="DUF6105"/>
</dbReference>
<dbReference type="RefSeq" id="WP_367725674.1">
    <property type="nucleotide sequence ID" value="NZ_JBFOCI010000008.1"/>
</dbReference>
<name>A0ABV3R6P5_9HYPH</name>
<evidence type="ECO:0000313" key="3">
    <source>
        <dbReference type="Proteomes" id="UP001556196"/>
    </source>
</evidence>
<dbReference type="Pfam" id="PF19600">
    <property type="entry name" value="DUF6105"/>
    <property type="match status" value="1"/>
</dbReference>
<proteinExistence type="predicted"/>
<evidence type="ECO:0000313" key="2">
    <source>
        <dbReference type="EMBL" id="MEW9808443.1"/>
    </source>
</evidence>
<dbReference type="Proteomes" id="UP001556196">
    <property type="component" value="Unassembled WGS sequence"/>
</dbReference>
<keyword evidence="1" id="KW-0812">Transmembrane</keyword>
<reference evidence="2 3" key="1">
    <citation type="submission" date="2024-06" db="EMBL/GenBank/DDBJ databases">
        <authorList>
            <person name="Tuo L."/>
        </authorList>
    </citation>
    <scope>NUCLEOTIDE SEQUENCE [LARGE SCALE GENOMIC DNA]</scope>
    <source>
        <strain evidence="2 3">ZMM04-5</strain>
    </source>
</reference>
<accession>A0ABV3R6P5</accession>
<organism evidence="2 3">
    <name type="scientific">Mesorhizobium marinum</name>
    <dbReference type="NCBI Taxonomy" id="3228790"/>
    <lineage>
        <taxon>Bacteria</taxon>
        <taxon>Pseudomonadati</taxon>
        <taxon>Pseudomonadota</taxon>
        <taxon>Alphaproteobacteria</taxon>
        <taxon>Hyphomicrobiales</taxon>
        <taxon>Phyllobacteriaceae</taxon>
        <taxon>Mesorhizobium</taxon>
    </lineage>
</organism>
<feature type="transmembrane region" description="Helical" evidence="1">
    <location>
        <begin position="5"/>
        <end position="21"/>
    </location>
</feature>
<gene>
    <name evidence="2" type="ORF">ABUE31_20825</name>
</gene>
<keyword evidence="1" id="KW-1133">Transmembrane helix</keyword>
<comment type="caution">
    <text evidence="2">The sequence shown here is derived from an EMBL/GenBank/DDBJ whole genome shotgun (WGS) entry which is preliminary data.</text>
</comment>
<dbReference type="EMBL" id="JBFOCI010000008">
    <property type="protein sequence ID" value="MEW9808443.1"/>
    <property type="molecule type" value="Genomic_DNA"/>
</dbReference>
<keyword evidence="1" id="KW-0472">Membrane</keyword>
<evidence type="ECO:0000256" key="1">
    <source>
        <dbReference type="SAM" id="Phobius"/>
    </source>
</evidence>
<keyword evidence="3" id="KW-1185">Reference proteome</keyword>
<feature type="transmembrane region" description="Helical" evidence="1">
    <location>
        <begin position="59"/>
        <end position="77"/>
    </location>
</feature>